<dbReference type="InterPro" id="IPR036770">
    <property type="entry name" value="Ankyrin_rpt-contain_sf"/>
</dbReference>
<dbReference type="PROSITE" id="PS50088">
    <property type="entry name" value="ANK_REPEAT"/>
    <property type="match status" value="1"/>
</dbReference>
<dbReference type="PANTHER" id="PTHR24180:SF45">
    <property type="entry name" value="POLY [ADP-RIBOSE] POLYMERASE TANKYRASE"/>
    <property type="match status" value="1"/>
</dbReference>
<dbReference type="SMART" id="SM00248">
    <property type="entry name" value="ANK"/>
    <property type="match status" value="4"/>
</dbReference>
<dbReference type="PROSITE" id="PS50297">
    <property type="entry name" value="ANK_REP_REGION"/>
    <property type="match status" value="1"/>
</dbReference>
<dbReference type="SUPFAM" id="SSF48403">
    <property type="entry name" value="Ankyrin repeat"/>
    <property type="match status" value="1"/>
</dbReference>
<dbReference type="InterPro" id="IPR002110">
    <property type="entry name" value="Ankyrin_rpt"/>
</dbReference>
<dbReference type="EMBL" id="JBJJXI010000018">
    <property type="protein sequence ID" value="KAL3406938.1"/>
    <property type="molecule type" value="Genomic_DNA"/>
</dbReference>
<dbReference type="AlphaFoldDB" id="A0ABD2XPL5"/>
<keyword evidence="1" id="KW-0677">Repeat</keyword>
<evidence type="ECO:0000256" key="1">
    <source>
        <dbReference type="ARBA" id="ARBA00022737"/>
    </source>
</evidence>
<evidence type="ECO:0000313" key="5">
    <source>
        <dbReference type="Proteomes" id="UP001627154"/>
    </source>
</evidence>
<dbReference type="Proteomes" id="UP001627154">
    <property type="component" value="Unassembled WGS sequence"/>
</dbReference>
<reference evidence="4 5" key="1">
    <citation type="journal article" date="2024" name="bioRxiv">
        <title>A reference genome for Trichogramma kaykai: A tiny desert-dwelling parasitoid wasp with competing sex-ratio distorters.</title>
        <authorList>
            <person name="Culotta J."/>
            <person name="Lindsey A.R."/>
        </authorList>
    </citation>
    <scope>NUCLEOTIDE SEQUENCE [LARGE SCALE GENOMIC DNA]</scope>
    <source>
        <strain evidence="4 5">KSX58</strain>
    </source>
</reference>
<proteinExistence type="predicted"/>
<sequence>MRIFAKRDDSDSEEESLAKLKSLRHTINWAIEAERRKFLRQLYPLLRNWKGPLPDLRDIFGRDEIDWLLTESVESGEYRKELVSLAVFVIYSGYRDKPDFDDYGRPVSRRTTPLHHAIESTKNRDIIPDLFKIYDRFDVNYTDESGYTHFHIACRIGCDEVVEKFLEFGQDPNCVVTETGDLPLHLALRFNNEKVFELLMRGGADPNVVDEKGSTPLHLIAEKEDDDDVVDRFFKICDEKNHPVPNAAGHRCK</sequence>
<gene>
    <name evidence="4" type="ORF">TKK_001047</name>
</gene>
<protein>
    <submittedName>
        <fullName evidence="4">Uncharacterized protein</fullName>
    </submittedName>
</protein>
<feature type="repeat" description="ANK" evidence="3">
    <location>
        <begin position="179"/>
        <end position="211"/>
    </location>
</feature>
<comment type="caution">
    <text evidence="4">The sequence shown here is derived from an EMBL/GenBank/DDBJ whole genome shotgun (WGS) entry which is preliminary data.</text>
</comment>
<dbReference type="InterPro" id="IPR051637">
    <property type="entry name" value="Ank_repeat_dom-contain_49"/>
</dbReference>
<evidence type="ECO:0000313" key="4">
    <source>
        <dbReference type="EMBL" id="KAL3406938.1"/>
    </source>
</evidence>
<name>A0ABD2XPL5_9HYME</name>
<evidence type="ECO:0000256" key="2">
    <source>
        <dbReference type="ARBA" id="ARBA00023043"/>
    </source>
</evidence>
<organism evidence="4 5">
    <name type="scientific">Trichogramma kaykai</name>
    <dbReference type="NCBI Taxonomy" id="54128"/>
    <lineage>
        <taxon>Eukaryota</taxon>
        <taxon>Metazoa</taxon>
        <taxon>Ecdysozoa</taxon>
        <taxon>Arthropoda</taxon>
        <taxon>Hexapoda</taxon>
        <taxon>Insecta</taxon>
        <taxon>Pterygota</taxon>
        <taxon>Neoptera</taxon>
        <taxon>Endopterygota</taxon>
        <taxon>Hymenoptera</taxon>
        <taxon>Apocrita</taxon>
        <taxon>Proctotrupomorpha</taxon>
        <taxon>Chalcidoidea</taxon>
        <taxon>Trichogrammatidae</taxon>
        <taxon>Trichogramma</taxon>
    </lineage>
</organism>
<evidence type="ECO:0000256" key="3">
    <source>
        <dbReference type="PROSITE-ProRule" id="PRU00023"/>
    </source>
</evidence>
<keyword evidence="5" id="KW-1185">Reference proteome</keyword>
<dbReference type="Gene3D" id="1.25.40.20">
    <property type="entry name" value="Ankyrin repeat-containing domain"/>
    <property type="match status" value="1"/>
</dbReference>
<dbReference type="PANTHER" id="PTHR24180">
    <property type="entry name" value="CYCLIN-DEPENDENT KINASE INHIBITOR 2C-RELATED"/>
    <property type="match status" value="1"/>
</dbReference>
<keyword evidence="2 3" id="KW-0040">ANK repeat</keyword>
<accession>A0ABD2XPL5</accession>
<dbReference type="Pfam" id="PF12796">
    <property type="entry name" value="Ank_2"/>
    <property type="match status" value="1"/>
</dbReference>